<feature type="transmembrane region" description="Helical" evidence="1">
    <location>
        <begin position="56"/>
        <end position="74"/>
    </location>
</feature>
<dbReference type="Proteomes" id="UP000298642">
    <property type="component" value="Chromosome"/>
</dbReference>
<feature type="transmembrane region" description="Helical" evidence="1">
    <location>
        <begin position="122"/>
        <end position="140"/>
    </location>
</feature>
<reference evidence="3" key="1">
    <citation type="submission" date="2018-12" db="EMBL/GenBank/DDBJ databases">
        <title>Dusodibacter welbiota gen. nov., sp. nov., isolated from human faeces and emended description of the Oscillibacter genus.</title>
        <authorList>
            <person name="Le Roy T."/>
            <person name="Van der Smissen P."/>
            <person name="Delzenne N."/>
            <person name="Muccioli G."/>
            <person name="Collet J.F."/>
            <person name="Cani P.D."/>
        </authorList>
    </citation>
    <scope>NUCLEOTIDE SEQUENCE [LARGE SCALE GENOMIC DNA]</scope>
    <source>
        <strain evidence="3">J115</strain>
    </source>
</reference>
<protein>
    <recommendedName>
        <fullName evidence="4">DUF308 domain-containing protein</fullName>
    </recommendedName>
</protein>
<dbReference type="RefSeq" id="WP_021748744.1">
    <property type="nucleotide sequence ID" value="NZ_CP034413.3"/>
</dbReference>
<keyword evidence="1" id="KW-0472">Membrane</keyword>
<sequence>MKGIFWGFFLIFINFYVTINGHTLNLLPTFAGYILLYRAAGELLGESGRFGKLRPFAVAVAIYTGILWVGDLLGVTGANWLSTLLELAALAVALYISWSVIQAILEMETHYGTDLNGTSARTAWFVLLAAQIAGTLGGLLLDALALMALIALLVGIIWFLAALWKCAGLYDGLPPKDAGLENL</sequence>
<evidence type="ECO:0008006" key="4">
    <source>
        <dbReference type="Google" id="ProtNLM"/>
    </source>
</evidence>
<keyword evidence="3" id="KW-1185">Reference proteome</keyword>
<keyword evidence="1" id="KW-0812">Transmembrane</keyword>
<name>A0A4D7AJL9_9FIRM</name>
<evidence type="ECO:0000313" key="2">
    <source>
        <dbReference type="EMBL" id="QCI57933.1"/>
    </source>
</evidence>
<feature type="transmembrane region" description="Helical" evidence="1">
    <location>
        <begin position="6"/>
        <end position="36"/>
    </location>
</feature>
<dbReference type="AlphaFoldDB" id="A0A4D7AJL9"/>
<keyword evidence="1" id="KW-1133">Transmembrane helix</keyword>
<feature type="transmembrane region" description="Helical" evidence="1">
    <location>
        <begin position="80"/>
        <end position="101"/>
    </location>
</feature>
<accession>A0A4D7AJL9</accession>
<evidence type="ECO:0000313" key="3">
    <source>
        <dbReference type="Proteomes" id="UP000298642"/>
    </source>
</evidence>
<feature type="transmembrane region" description="Helical" evidence="1">
    <location>
        <begin position="146"/>
        <end position="164"/>
    </location>
</feature>
<dbReference type="EMBL" id="CP034413">
    <property type="protein sequence ID" value="QCI57933.1"/>
    <property type="molecule type" value="Genomic_DNA"/>
</dbReference>
<evidence type="ECO:0000256" key="1">
    <source>
        <dbReference type="SAM" id="Phobius"/>
    </source>
</evidence>
<gene>
    <name evidence="2" type="ORF">EIO64_00730</name>
</gene>
<organism evidence="2 3">
    <name type="scientific">Dysosmobacter welbionis</name>
    <dbReference type="NCBI Taxonomy" id="2093857"/>
    <lineage>
        <taxon>Bacteria</taxon>
        <taxon>Bacillati</taxon>
        <taxon>Bacillota</taxon>
        <taxon>Clostridia</taxon>
        <taxon>Eubacteriales</taxon>
        <taxon>Oscillospiraceae</taxon>
        <taxon>Dysosmobacter</taxon>
    </lineage>
</organism>
<proteinExistence type="predicted"/>
<dbReference type="KEGG" id="obj:EIO64_00730"/>